<name>A0A2P2IYX6_RHIMU</name>
<sequence length="30" mass="3300">MIGLVTVVTTHFVFSLLALRIRRKSIAISG</sequence>
<proteinExistence type="predicted"/>
<evidence type="ECO:0000313" key="1">
    <source>
        <dbReference type="EMBL" id="MBW86426.1"/>
    </source>
</evidence>
<dbReference type="EMBL" id="GGEC01005943">
    <property type="protein sequence ID" value="MBW86426.1"/>
    <property type="molecule type" value="Transcribed_RNA"/>
</dbReference>
<reference evidence="1" key="1">
    <citation type="submission" date="2018-02" db="EMBL/GenBank/DDBJ databases">
        <title>Rhizophora mucronata_Transcriptome.</title>
        <authorList>
            <person name="Meera S.P."/>
            <person name="Sreeshan A."/>
            <person name="Augustine A."/>
        </authorList>
    </citation>
    <scope>NUCLEOTIDE SEQUENCE</scope>
    <source>
        <tissue evidence="1">Leaf</tissue>
    </source>
</reference>
<dbReference type="AlphaFoldDB" id="A0A2P2IYX6"/>
<protein>
    <submittedName>
        <fullName evidence="1">Uncharacterized protein</fullName>
    </submittedName>
</protein>
<organism evidence="1">
    <name type="scientific">Rhizophora mucronata</name>
    <name type="common">Asiatic mangrove</name>
    <dbReference type="NCBI Taxonomy" id="61149"/>
    <lineage>
        <taxon>Eukaryota</taxon>
        <taxon>Viridiplantae</taxon>
        <taxon>Streptophyta</taxon>
        <taxon>Embryophyta</taxon>
        <taxon>Tracheophyta</taxon>
        <taxon>Spermatophyta</taxon>
        <taxon>Magnoliopsida</taxon>
        <taxon>eudicotyledons</taxon>
        <taxon>Gunneridae</taxon>
        <taxon>Pentapetalae</taxon>
        <taxon>rosids</taxon>
        <taxon>fabids</taxon>
        <taxon>Malpighiales</taxon>
        <taxon>Rhizophoraceae</taxon>
        <taxon>Rhizophora</taxon>
    </lineage>
</organism>
<accession>A0A2P2IYX6</accession>